<evidence type="ECO:0000313" key="1">
    <source>
        <dbReference type="EMBL" id="SHO50036.1"/>
    </source>
</evidence>
<proteinExistence type="predicted"/>
<dbReference type="Proteomes" id="UP000184603">
    <property type="component" value="Unassembled WGS sequence"/>
</dbReference>
<dbReference type="EMBL" id="FRFE01000016">
    <property type="protein sequence ID" value="SHO50036.1"/>
    <property type="molecule type" value="Genomic_DNA"/>
</dbReference>
<gene>
    <name evidence="1" type="ORF">SAMN02745220_03231</name>
</gene>
<dbReference type="AlphaFoldDB" id="A0A1M7YBT2"/>
<organism evidence="1 2">
    <name type="scientific">Desulfopila aestuarii DSM 18488</name>
    <dbReference type="NCBI Taxonomy" id="1121416"/>
    <lineage>
        <taxon>Bacteria</taxon>
        <taxon>Pseudomonadati</taxon>
        <taxon>Thermodesulfobacteriota</taxon>
        <taxon>Desulfobulbia</taxon>
        <taxon>Desulfobulbales</taxon>
        <taxon>Desulfocapsaceae</taxon>
        <taxon>Desulfopila</taxon>
    </lineage>
</organism>
<dbReference type="RefSeq" id="WP_073614699.1">
    <property type="nucleotide sequence ID" value="NZ_FRFE01000016.1"/>
</dbReference>
<protein>
    <submittedName>
        <fullName evidence="1">Uncharacterized protein</fullName>
    </submittedName>
</protein>
<keyword evidence="2" id="KW-1185">Reference proteome</keyword>
<sequence>MLSQEQKENLRAGWRNCPAGEKKVIMAEFIREYGDDPGWEAWLVFLQDRLEIPGYEESFAVS</sequence>
<name>A0A1M7YBT2_9BACT</name>
<accession>A0A1M7YBT2</accession>
<reference evidence="1 2" key="1">
    <citation type="submission" date="2016-12" db="EMBL/GenBank/DDBJ databases">
        <authorList>
            <person name="Song W.-J."/>
            <person name="Kurnit D.M."/>
        </authorList>
    </citation>
    <scope>NUCLEOTIDE SEQUENCE [LARGE SCALE GENOMIC DNA]</scope>
    <source>
        <strain evidence="1 2">DSM 18488</strain>
    </source>
</reference>
<evidence type="ECO:0000313" key="2">
    <source>
        <dbReference type="Proteomes" id="UP000184603"/>
    </source>
</evidence>